<organism evidence="3 4">
    <name type="scientific">Adlercreutzia faecimuris</name>
    <dbReference type="NCBI Taxonomy" id="2897341"/>
    <lineage>
        <taxon>Bacteria</taxon>
        <taxon>Bacillati</taxon>
        <taxon>Actinomycetota</taxon>
        <taxon>Coriobacteriia</taxon>
        <taxon>Eggerthellales</taxon>
        <taxon>Eggerthellaceae</taxon>
        <taxon>Adlercreutzia</taxon>
    </lineage>
</organism>
<dbReference type="EMBL" id="JAJMLW010000002">
    <property type="protein sequence ID" value="MCI2242133.1"/>
    <property type="molecule type" value="Genomic_DNA"/>
</dbReference>
<keyword evidence="1 3" id="KW-0378">Hydrolase</keyword>
<feature type="domain" description="Choloylglycine hydrolase/NAAA C-terminal" evidence="2">
    <location>
        <begin position="2"/>
        <end position="309"/>
    </location>
</feature>
<dbReference type="Pfam" id="PF02275">
    <property type="entry name" value="CBAH"/>
    <property type="match status" value="1"/>
</dbReference>
<dbReference type="PANTHER" id="PTHR35527">
    <property type="entry name" value="CHOLOYLGLYCINE HYDROLASE"/>
    <property type="match status" value="1"/>
</dbReference>
<accession>A0ABS9WGZ3</accession>
<comment type="caution">
    <text evidence="3">The sequence shown here is derived from an EMBL/GenBank/DDBJ whole genome shotgun (WGS) entry which is preliminary data.</text>
</comment>
<proteinExistence type="predicted"/>
<dbReference type="EC" id="3.5.1.24" evidence="3"/>
<dbReference type="InterPro" id="IPR047711">
    <property type="entry name" value="CBAH"/>
</dbReference>
<evidence type="ECO:0000313" key="4">
    <source>
        <dbReference type="Proteomes" id="UP001430755"/>
    </source>
</evidence>
<dbReference type="Proteomes" id="UP001430755">
    <property type="component" value="Unassembled WGS sequence"/>
</dbReference>
<dbReference type="PANTHER" id="PTHR35527:SF2">
    <property type="entry name" value="HYDROLASE"/>
    <property type="match status" value="1"/>
</dbReference>
<evidence type="ECO:0000313" key="3">
    <source>
        <dbReference type="EMBL" id="MCI2242133.1"/>
    </source>
</evidence>
<evidence type="ECO:0000256" key="1">
    <source>
        <dbReference type="ARBA" id="ARBA00022801"/>
    </source>
</evidence>
<dbReference type="InterPro" id="IPR029132">
    <property type="entry name" value="CBAH/NAAA_C"/>
</dbReference>
<gene>
    <name evidence="3" type="primary">bsh</name>
    <name evidence="3" type="ORF">LPT13_07190</name>
</gene>
<dbReference type="NCBIfam" id="NF038245">
    <property type="entry name" value="bile_salt_hydro"/>
    <property type="match status" value="1"/>
</dbReference>
<dbReference type="CDD" id="cd00542">
    <property type="entry name" value="Ntn_PVA"/>
    <property type="match status" value="1"/>
</dbReference>
<reference evidence="3" key="1">
    <citation type="submission" date="2021-11" db="EMBL/GenBank/DDBJ databases">
        <title>A Novel Adlercreutzia Species, isolated from a Allomyrina dichotoma larva feces.</title>
        <authorList>
            <person name="Suh M.K."/>
        </authorList>
    </citation>
    <scope>NUCLEOTIDE SEQUENCE</scope>
    <source>
        <strain evidence="3">JBNU-10</strain>
    </source>
</reference>
<dbReference type="InterPro" id="IPR052193">
    <property type="entry name" value="Peptidase_C59"/>
</dbReference>
<dbReference type="GO" id="GO:0045302">
    <property type="term" value="F:choloylglycine hydrolase activity"/>
    <property type="evidence" value="ECO:0007669"/>
    <property type="project" value="UniProtKB-EC"/>
</dbReference>
<protein>
    <submittedName>
        <fullName evidence="3">Choloylglycine hydrolase</fullName>
        <ecNumber evidence="3">3.5.1.24</ecNumber>
    </submittedName>
</protein>
<keyword evidence="4" id="KW-1185">Reference proteome</keyword>
<dbReference type="RefSeq" id="WP_242165051.1">
    <property type="nucleotide sequence ID" value="NZ_JAJMLW010000002.1"/>
</dbReference>
<sequence length="319" mass="35351">MCTGIRFTDPEGNLYFGRNLDWTVGYGQEVLVTQRGFTHPDFMEGKVPTRYAVIGMAIAPEGCPLYLDVMNEEGLAVAGLNFPGYAQYADAPEDGKVNMPAYAFPFYLASQCKTVDEAEEALKDIVILNQAPSDQYEVALLHWFIADKNRSIVVEYQADGMHVYHDELDVLANQPTFAYHRENVRSYLACTPDFPADAHWREATLSPYGSGAGMRGIPGDYYSPSRFVRAAYLNANYPAQEGEEANVSRLFHTLGGVAMALGAAKVSDGDYEYTLYTSCYSGRTRTYYYNTYENPAIRAYPLDSVPLDGGVVVKVPATL</sequence>
<evidence type="ECO:0000259" key="2">
    <source>
        <dbReference type="Pfam" id="PF02275"/>
    </source>
</evidence>
<name>A0ABS9WGZ3_9ACTN</name>